<dbReference type="Pfam" id="PF06687">
    <property type="entry name" value="SUR7"/>
    <property type="match status" value="1"/>
</dbReference>
<keyword evidence="4" id="KW-1185">Reference proteome</keyword>
<dbReference type="GO" id="GO:0031505">
    <property type="term" value="P:fungal-type cell wall organization"/>
    <property type="evidence" value="ECO:0007669"/>
    <property type="project" value="TreeGrafter"/>
</dbReference>
<feature type="compositionally biased region" description="Low complexity" evidence="1">
    <location>
        <begin position="287"/>
        <end position="300"/>
    </location>
</feature>
<name>A0AAV9PGM8_9PEZI</name>
<organism evidence="3 4">
    <name type="scientific">Saxophila tyrrhenica</name>
    <dbReference type="NCBI Taxonomy" id="1690608"/>
    <lineage>
        <taxon>Eukaryota</taxon>
        <taxon>Fungi</taxon>
        <taxon>Dikarya</taxon>
        <taxon>Ascomycota</taxon>
        <taxon>Pezizomycotina</taxon>
        <taxon>Dothideomycetes</taxon>
        <taxon>Dothideomycetidae</taxon>
        <taxon>Mycosphaerellales</taxon>
        <taxon>Extremaceae</taxon>
        <taxon>Saxophila</taxon>
    </lineage>
</organism>
<accession>A0AAV9PGM8</accession>
<feature type="transmembrane region" description="Helical" evidence="2">
    <location>
        <begin position="242"/>
        <end position="269"/>
    </location>
</feature>
<evidence type="ECO:0008006" key="5">
    <source>
        <dbReference type="Google" id="ProtNLM"/>
    </source>
</evidence>
<keyword evidence="2" id="KW-0472">Membrane</keyword>
<dbReference type="PANTHER" id="PTHR28019">
    <property type="entry name" value="CELL MEMBRANE PROTEIN YLR413W-RELATED"/>
    <property type="match status" value="1"/>
</dbReference>
<dbReference type="GO" id="GO:0005886">
    <property type="term" value="C:plasma membrane"/>
    <property type="evidence" value="ECO:0007669"/>
    <property type="project" value="InterPro"/>
</dbReference>
<dbReference type="PANTHER" id="PTHR28019:SF2">
    <property type="entry name" value="CELL MEMBRANE PROTEIN YLR413W-RELATED"/>
    <property type="match status" value="1"/>
</dbReference>
<keyword evidence="2" id="KW-1133">Transmembrane helix</keyword>
<feature type="region of interest" description="Disordered" evidence="1">
    <location>
        <begin position="276"/>
        <end position="317"/>
    </location>
</feature>
<evidence type="ECO:0000313" key="4">
    <source>
        <dbReference type="Proteomes" id="UP001337655"/>
    </source>
</evidence>
<evidence type="ECO:0000313" key="3">
    <source>
        <dbReference type="EMBL" id="KAK5171278.1"/>
    </source>
</evidence>
<dbReference type="RefSeq" id="XP_064660306.1">
    <property type="nucleotide sequence ID" value="XM_064801676.1"/>
</dbReference>
<dbReference type="GO" id="GO:0051285">
    <property type="term" value="C:cell cortex of cell tip"/>
    <property type="evidence" value="ECO:0007669"/>
    <property type="project" value="TreeGrafter"/>
</dbReference>
<dbReference type="GeneID" id="89925768"/>
<reference evidence="3 4" key="1">
    <citation type="submission" date="2023-08" db="EMBL/GenBank/DDBJ databases">
        <title>Black Yeasts Isolated from many extreme environments.</title>
        <authorList>
            <person name="Coleine C."/>
            <person name="Stajich J.E."/>
            <person name="Selbmann L."/>
        </authorList>
    </citation>
    <scope>NUCLEOTIDE SEQUENCE [LARGE SCALE GENOMIC DNA]</scope>
    <source>
        <strain evidence="3 4">CCFEE 5935</strain>
    </source>
</reference>
<dbReference type="InterPro" id="IPR052413">
    <property type="entry name" value="SUR7_domain"/>
</dbReference>
<sequence length="317" mass="35239">MFGRNKSKSSDDTLVNDEFHPSKQQIKRATRTRFIWALLTSFLLLVSIVFIILVEVGSTSLGSIRTDIYFIRLDLADIIPVRVPNAVLINSIAQSLGLHDFYTVGLWGFCEGYNGQGFNFCSKPETLYWFNPVNILQNELLAGATIALPAQIDDVLNLIHTVSNWMFALFLTGACLSFFTMFIVPVSVFSRWATLATMLLTFFSALFTTVATVLATVMFIIMRNAITSVTQLNIGASIGVEMFVFMWIAAGAAILAWIIQLGQCCCCASRRDVRTGRKRGSKKAYRGESNAESNGESSGEMSEKQPGRFSRLRGRKE</sequence>
<feature type="transmembrane region" description="Helical" evidence="2">
    <location>
        <begin position="34"/>
        <end position="54"/>
    </location>
</feature>
<comment type="caution">
    <text evidence="3">The sequence shown here is derived from an EMBL/GenBank/DDBJ whole genome shotgun (WGS) entry which is preliminary data.</text>
</comment>
<gene>
    <name evidence="3" type="ORF">LTR77_004422</name>
</gene>
<keyword evidence="2" id="KW-0812">Transmembrane</keyword>
<evidence type="ECO:0000256" key="2">
    <source>
        <dbReference type="SAM" id="Phobius"/>
    </source>
</evidence>
<feature type="transmembrane region" description="Helical" evidence="2">
    <location>
        <begin position="165"/>
        <end position="186"/>
    </location>
</feature>
<proteinExistence type="predicted"/>
<protein>
    <recommendedName>
        <fullName evidence="5">Integral membrane protein</fullName>
    </recommendedName>
</protein>
<evidence type="ECO:0000256" key="1">
    <source>
        <dbReference type="SAM" id="MobiDB-lite"/>
    </source>
</evidence>
<feature type="transmembrane region" description="Helical" evidence="2">
    <location>
        <begin position="198"/>
        <end position="222"/>
    </location>
</feature>
<dbReference type="Proteomes" id="UP001337655">
    <property type="component" value="Unassembled WGS sequence"/>
</dbReference>
<dbReference type="AlphaFoldDB" id="A0AAV9PGM8"/>
<dbReference type="InterPro" id="IPR009571">
    <property type="entry name" value="SUR7/Rim9-like_fungi"/>
</dbReference>
<dbReference type="EMBL" id="JAVRRT010000006">
    <property type="protein sequence ID" value="KAK5171278.1"/>
    <property type="molecule type" value="Genomic_DNA"/>
</dbReference>